<reference evidence="4" key="1">
    <citation type="journal article" date="2019" name="Int. J. Syst. Evol. Microbiol.">
        <title>The Global Catalogue of Microorganisms (GCM) 10K type strain sequencing project: providing services to taxonomists for standard genome sequencing and annotation.</title>
        <authorList>
            <consortium name="The Broad Institute Genomics Platform"/>
            <consortium name="The Broad Institute Genome Sequencing Center for Infectious Disease"/>
            <person name="Wu L."/>
            <person name="Ma J."/>
        </authorList>
    </citation>
    <scope>NUCLEOTIDE SEQUENCE [LARGE SCALE GENOMIC DNA]</scope>
    <source>
        <strain evidence="4">JCM 18961</strain>
    </source>
</reference>
<feature type="transmembrane region" description="Helical" evidence="2">
    <location>
        <begin position="36"/>
        <end position="54"/>
    </location>
</feature>
<feature type="transmembrane region" description="Helical" evidence="2">
    <location>
        <begin position="205"/>
        <end position="225"/>
    </location>
</feature>
<keyword evidence="2" id="KW-1133">Transmembrane helix</keyword>
<feature type="transmembrane region" description="Helical" evidence="2">
    <location>
        <begin position="441"/>
        <end position="458"/>
    </location>
</feature>
<comment type="caution">
    <text evidence="3">The sequence shown here is derived from an EMBL/GenBank/DDBJ whole genome shotgun (WGS) entry which is preliminary data.</text>
</comment>
<sequence>MPTGEPTSRPSHATAFAVAWLVFFTVLQWSVVRYRIPIVATLTVATFALALWQWRGWRVELTRPAVVLMLAGSALATLLVPLFSYLAPTGLAVATSALVVGPLVVGALLWSHGSATLRSARTAGAVAVLAYVVAAATAVVSSPRPRIDVWVTLQQASDALARGENFYAMRWTGSPGIQDAFTYLPWTAVLLAPGRWVAGDVRWALTAWTLLAVVGVLLLALHVPAAGGTRRPVPAARSAGALPSSADPAGTDPLPPVWTGAAVGALLLLAPGTLTQLDQAWTEPLLFAGLVGWAVLVQRGHAWWAVVPLALACASKQHLALLLPVLLVWRPFGWRRTVATGALTGALIAPWFLASPPDFVHDTITLLLSFHPIKFANTLYLLALNTFGVTLPFYVTGVAVLGTLAAVVLTVLRRQPPLGDLLRWLALVLLVANLVNKQAFYNQFWLVGALVVLSLAAAPRPTPATPATSGAGTAGSGIATGSSTSTGTATGAHEDAPTPQGGRVPSTG</sequence>
<organism evidence="3 4">
    <name type="scientific">Pedococcus ginsenosidimutans</name>
    <dbReference type="NCBI Taxonomy" id="490570"/>
    <lineage>
        <taxon>Bacteria</taxon>
        <taxon>Bacillati</taxon>
        <taxon>Actinomycetota</taxon>
        <taxon>Actinomycetes</taxon>
        <taxon>Micrococcales</taxon>
        <taxon>Intrasporangiaceae</taxon>
        <taxon>Pedococcus</taxon>
    </lineage>
</organism>
<feature type="compositionally biased region" description="Low complexity" evidence="1">
    <location>
        <begin position="464"/>
        <end position="491"/>
    </location>
</feature>
<evidence type="ECO:0000256" key="1">
    <source>
        <dbReference type="SAM" id="MobiDB-lite"/>
    </source>
</evidence>
<evidence type="ECO:0000313" key="3">
    <source>
        <dbReference type="EMBL" id="GAA4715929.1"/>
    </source>
</evidence>
<name>A0ABP8XXZ4_9MICO</name>
<feature type="region of interest" description="Disordered" evidence="1">
    <location>
        <begin position="464"/>
        <end position="508"/>
    </location>
</feature>
<evidence type="ECO:0008006" key="5">
    <source>
        <dbReference type="Google" id="ProtNLM"/>
    </source>
</evidence>
<proteinExistence type="predicted"/>
<feature type="transmembrane region" description="Helical" evidence="2">
    <location>
        <begin position="12"/>
        <end position="30"/>
    </location>
</feature>
<evidence type="ECO:0000313" key="4">
    <source>
        <dbReference type="Proteomes" id="UP001500556"/>
    </source>
</evidence>
<accession>A0ABP8XXZ4</accession>
<feature type="transmembrane region" description="Helical" evidence="2">
    <location>
        <begin position="91"/>
        <end position="110"/>
    </location>
</feature>
<gene>
    <name evidence="3" type="ORF">GCM10025782_10930</name>
</gene>
<keyword evidence="2" id="KW-0472">Membrane</keyword>
<dbReference type="Proteomes" id="UP001500556">
    <property type="component" value="Unassembled WGS sequence"/>
</dbReference>
<feature type="transmembrane region" description="Helical" evidence="2">
    <location>
        <begin position="122"/>
        <end position="140"/>
    </location>
</feature>
<dbReference type="EMBL" id="BAABLO010000004">
    <property type="protein sequence ID" value="GAA4715929.1"/>
    <property type="molecule type" value="Genomic_DNA"/>
</dbReference>
<keyword evidence="4" id="KW-1185">Reference proteome</keyword>
<keyword evidence="2" id="KW-0812">Transmembrane</keyword>
<feature type="transmembrane region" description="Helical" evidence="2">
    <location>
        <begin position="391"/>
        <end position="411"/>
    </location>
</feature>
<evidence type="ECO:0000256" key="2">
    <source>
        <dbReference type="SAM" id="Phobius"/>
    </source>
</evidence>
<dbReference type="RefSeq" id="WP_345501704.1">
    <property type="nucleotide sequence ID" value="NZ_BAABLO010000004.1"/>
</dbReference>
<feature type="transmembrane region" description="Helical" evidence="2">
    <location>
        <begin position="66"/>
        <end position="85"/>
    </location>
</feature>
<protein>
    <recommendedName>
        <fullName evidence="5">DUF2029 domain-containing protein</fullName>
    </recommendedName>
</protein>
<feature type="transmembrane region" description="Helical" evidence="2">
    <location>
        <begin position="336"/>
        <end position="353"/>
    </location>
</feature>